<evidence type="ECO:0000256" key="1">
    <source>
        <dbReference type="ARBA" id="ARBA00007637"/>
    </source>
</evidence>
<gene>
    <name evidence="3" type="ORF">A5640_14320</name>
</gene>
<name>A0A1A3KLW4_MYCAS</name>
<comment type="similarity">
    <text evidence="1">Belongs to the NAD(P)-dependent epimerase/dehydratase family.</text>
</comment>
<evidence type="ECO:0000313" key="4">
    <source>
        <dbReference type="Proteomes" id="UP000093925"/>
    </source>
</evidence>
<dbReference type="EMBL" id="LZLM01000078">
    <property type="protein sequence ID" value="OBJ84951.1"/>
    <property type="molecule type" value="Genomic_DNA"/>
</dbReference>
<sequence>MSETVLITGAFGLVGCDTVRRFARDGWRVVATAHRRADVALPRGVETRWTDLTDPECVDGLVAEVSPDVIVHLAAVIPPLTYRYARFARKVNVDATAALVRAAETQPNPPRFLHASSVAIYGSRNPYRHADLLDLDTPLRPCELYGGHKLEAELLVRSSTLDWVVLRLGGVLSVDPVAMPFTPDIVYFGSALPTDSRVHCVDTRDVAAAFAACADKDVVGQILLIAGDDTHRLRQGGIGSAMAATQGMVGLLPQGRPGDPDSDDDWFPNDWMDVSREQRLLRFQQHPWPDMLAEMSARAGWKRTPRRLVAPLAQQLVKHHGAYRNSPGRYAGVWDALRARFGETAVEVVS</sequence>
<evidence type="ECO:0000259" key="2">
    <source>
        <dbReference type="Pfam" id="PF01370"/>
    </source>
</evidence>
<accession>A0A1A3KLW4</accession>
<dbReference type="PANTHER" id="PTHR43000">
    <property type="entry name" value="DTDP-D-GLUCOSE 4,6-DEHYDRATASE-RELATED"/>
    <property type="match status" value="1"/>
</dbReference>
<comment type="caution">
    <text evidence="3">The sequence shown here is derived from an EMBL/GenBank/DDBJ whole genome shotgun (WGS) entry which is preliminary data.</text>
</comment>
<dbReference type="InterPro" id="IPR001509">
    <property type="entry name" value="Epimerase_deHydtase"/>
</dbReference>
<protein>
    <submittedName>
        <fullName evidence="3">Oxidoreductase</fullName>
    </submittedName>
</protein>
<feature type="domain" description="NAD-dependent epimerase/dehydratase" evidence="2">
    <location>
        <begin position="5"/>
        <end position="170"/>
    </location>
</feature>
<reference evidence="3 4" key="1">
    <citation type="submission" date="2016-06" db="EMBL/GenBank/DDBJ databases">
        <authorList>
            <person name="Kjaerup R.B."/>
            <person name="Dalgaard T.S."/>
            <person name="Juul-Madsen H.R."/>
        </authorList>
    </citation>
    <scope>NUCLEOTIDE SEQUENCE [LARGE SCALE GENOMIC DNA]</scope>
    <source>
        <strain evidence="3 4">1276495.2</strain>
    </source>
</reference>
<proteinExistence type="inferred from homology"/>
<organism evidence="3 4">
    <name type="scientific">Mycobacterium asiaticum</name>
    <dbReference type="NCBI Taxonomy" id="1790"/>
    <lineage>
        <taxon>Bacteria</taxon>
        <taxon>Bacillati</taxon>
        <taxon>Actinomycetota</taxon>
        <taxon>Actinomycetes</taxon>
        <taxon>Mycobacteriales</taxon>
        <taxon>Mycobacteriaceae</taxon>
        <taxon>Mycobacterium</taxon>
    </lineage>
</organism>
<dbReference type="Gene3D" id="3.40.50.720">
    <property type="entry name" value="NAD(P)-binding Rossmann-like Domain"/>
    <property type="match status" value="1"/>
</dbReference>
<dbReference type="AlphaFoldDB" id="A0A1A3KLW4"/>
<evidence type="ECO:0000313" key="3">
    <source>
        <dbReference type="EMBL" id="OBJ84951.1"/>
    </source>
</evidence>
<dbReference type="InterPro" id="IPR036291">
    <property type="entry name" value="NAD(P)-bd_dom_sf"/>
</dbReference>
<dbReference type="Pfam" id="PF01370">
    <property type="entry name" value="Epimerase"/>
    <property type="match status" value="1"/>
</dbReference>
<dbReference type="Proteomes" id="UP000093925">
    <property type="component" value="Unassembled WGS sequence"/>
</dbReference>
<dbReference type="SUPFAM" id="SSF51735">
    <property type="entry name" value="NAD(P)-binding Rossmann-fold domains"/>
    <property type="match status" value="1"/>
</dbReference>
<dbReference type="RefSeq" id="WP_065140492.1">
    <property type="nucleotide sequence ID" value="NZ_LZLM01000078.1"/>
</dbReference>